<keyword evidence="1" id="KW-0812">Transmembrane</keyword>
<evidence type="ECO:0000313" key="2">
    <source>
        <dbReference type="EMBL" id="JAC27478.1"/>
    </source>
</evidence>
<evidence type="ECO:0000256" key="1">
    <source>
        <dbReference type="SAM" id="Phobius"/>
    </source>
</evidence>
<protein>
    <submittedName>
        <fullName evidence="2">Uncharacterized protein</fullName>
    </submittedName>
</protein>
<accession>A0A023G3P6</accession>
<organism evidence="2">
    <name type="scientific">Amblyomma triste</name>
    <name type="common">Neotropical tick</name>
    <dbReference type="NCBI Taxonomy" id="251400"/>
    <lineage>
        <taxon>Eukaryota</taxon>
        <taxon>Metazoa</taxon>
        <taxon>Ecdysozoa</taxon>
        <taxon>Arthropoda</taxon>
        <taxon>Chelicerata</taxon>
        <taxon>Arachnida</taxon>
        <taxon>Acari</taxon>
        <taxon>Parasitiformes</taxon>
        <taxon>Ixodida</taxon>
        <taxon>Ixodoidea</taxon>
        <taxon>Ixodidae</taxon>
        <taxon>Amblyomminae</taxon>
        <taxon>Amblyomma</taxon>
    </lineage>
</organism>
<feature type="transmembrane region" description="Helical" evidence="1">
    <location>
        <begin position="12"/>
        <end position="31"/>
    </location>
</feature>
<proteinExistence type="evidence at transcript level"/>
<reference evidence="2" key="1">
    <citation type="submission" date="2014-03" db="EMBL/GenBank/DDBJ databases">
        <title>The sialotranscriptome of Amblyomma triste, Amblyomma parvum and Amblyomma cajennense ticks, uncovered by 454-based RNA-seq.</title>
        <authorList>
            <person name="Garcia G.R."/>
            <person name="Gardinassi L.G."/>
            <person name="Ribeiro J.M."/>
            <person name="Anatriello E."/>
            <person name="Ferreira B.R."/>
            <person name="Moreira H.N."/>
            <person name="Mafra C."/>
            <person name="Olegario M.M."/>
            <person name="Szabo P.J."/>
            <person name="Miranda-Santos I.K."/>
            <person name="Maruyama S.R."/>
        </authorList>
    </citation>
    <scope>NUCLEOTIDE SEQUENCE</scope>
    <source>
        <strain evidence="2">Mato Grasso do Sul</strain>
        <tissue evidence="2">Salivary glands</tissue>
    </source>
</reference>
<sequence>MLRSIMNLELKFTTALIIMCISSYFLNALHIKNAFRPSENMLAIYLAKLGKLCACIYYGSLHVLRAESYNNKKFSRGNLRLLQFIQK</sequence>
<feature type="transmembrane region" description="Helical" evidence="1">
    <location>
        <begin position="43"/>
        <end position="64"/>
    </location>
</feature>
<keyword evidence="1" id="KW-0472">Membrane</keyword>
<dbReference type="EMBL" id="GBBM01007940">
    <property type="protein sequence ID" value="JAC27478.1"/>
    <property type="molecule type" value="mRNA"/>
</dbReference>
<name>A0A023G3P6_AMBTT</name>
<keyword evidence="1" id="KW-1133">Transmembrane helix</keyword>
<dbReference type="AlphaFoldDB" id="A0A023G3P6"/>